<dbReference type="OrthoDB" id="9776669at2"/>
<dbReference type="RefSeq" id="WP_132858470.1">
    <property type="nucleotide sequence ID" value="NZ_SMGR01000001.1"/>
</dbReference>
<organism evidence="2 3">
    <name type="scientific">Shimia isoporae</name>
    <dbReference type="NCBI Taxonomy" id="647720"/>
    <lineage>
        <taxon>Bacteria</taxon>
        <taxon>Pseudomonadati</taxon>
        <taxon>Pseudomonadota</taxon>
        <taxon>Alphaproteobacteria</taxon>
        <taxon>Rhodobacterales</taxon>
        <taxon>Roseobacteraceae</taxon>
    </lineage>
</organism>
<keyword evidence="3" id="KW-1185">Reference proteome</keyword>
<proteinExistence type="predicted"/>
<feature type="chain" id="PRO_5020582417" description="TRAP transporter TAXI family solute receptor" evidence="1">
    <location>
        <begin position="26"/>
        <end position="310"/>
    </location>
</feature>
<dbReference type="SUPFAM" id="SSF53850">
    <property type="entry name" value="Periplasmic binding protein-like II"/>
    <property type="match status" value="1"/>
</dbReference>
<dbReference type="NCBIfam" id="TIGR02122">
    <property type="entry name" value="TRAP_TAXI"/>
    <property type="match status" value="1"/>
</dbReference>
<accession>A0A4R1NJX3</accession>
<evidence type="ECO:0000313" key="3">
    <source>
        <dbReference type="Proteomes" id="UP000295673"/>
    </source>
</evidence>
<keyword evidence="1" id="KW-0732">Signal</keyword>
<dbReference type="PANTHER" id="PTHR42941:SF1">
    <property type="entry name" value="SLL1037 PROTEIN"/>
    <property type="match status" value="1"/>
</dbReference>
<evidence type="ECO:0000313" key="2">
    <source>
        <dbReference type="EMBL" id="TCL08335.1"/>
    </source>
</evidence>
<sequence>MKHFWKCLRGAAIGAATLAATTAVAEELRIGTASQGGAFYPVGQAISTLVGAHADGLTMVPVVTQGSVQNPRLVNNGEVDIAITNNNLSVLANKGVGPYKKAGAMNLRAIGSLHFSVLHMMTLDGSDINSVADLKGKRVAVGPAGGGTIPFMTQVLGLAGLTVDDITPSFLSYSDGFSQLADGNVDAAFALSGYPAGAVMQAQANKKLKYIALSEADIEAALAKYPNYNKVVIPADVYNTDTDGALLGVNNMLIVDASMSDAVAMAITAAIYDHMDEFRAENAHARQIDPARSLDLKIPLHPGAAAYFNK</sequence>
<dbReference type="CDD" id="cd13520">
    <property type="entry name" value="PBP2_TAXI_TRAP"/>
    <property type="match status" value="1"/>
</dbReference>
<comment type="caution">
    <text evidence="2">The sequence shown here is derived from an EMBL/GenBank/DDBJ whole genome shotgun (WGS) entry which is preliminary data.</text>
</comment>
<dbReference type="AlphaFoldDB" id="A0A4R1NJX3"/>
<dbReference type="EMBL" id="SMGR01000001">
    <property type="protein sequence ID" value="TCL08335.1"/>
    <property type="molecule type" value="Genomic_DNA"/>
</dbReference>
<dbReference type="Pfam" id="PF16868">
    <property type="entry name" value="NMT1_3"/>
    <property type="match status" value="1"/>
</dbReference>
<name>A0A4R1NJX3_9RHOB</name>
<dbReference type="PANTHER" id="PTHR42941">
    <property type="entry name" value="SLL1037 PROTEIN"/>
    <property type="match status" value="1"/>
</dbReference>
<gene>
    <name evidence="2" type="ORF">BXY66_0372</name>
</gene>
<evidence type="ECO:0000256" key="1">
    <source>
        <dbReference type="SAM" id="SignalP"/>
    </source>
</evidence>
<dbReference type="Proteomes" id="UP000295673">
    <property type="component" value="Unassembled WGS sequence"/>
</dbReference>
<protein>
    <recommendedName>
        <fullName evidence="4">TRAP transporter TAXI family solute receptor</fullName>
    </recommendedName>
</protein>
<feature type="signal peptide" evidence="1">
    <location>
        <begin position="1"/>
        <end position="25"/>
    </location>
</feature>
<reference evidence="2 3" key="1">
    <citation type="submission" date="2019-03" db="EMBL/GenBank/DDBJ databases">
        <title>Genomic Encyclopedia of Archaeal and Bacterial Type Strains, Phase II (KMG-II): from individual species to whole genera.</title>
        <authorList>
            <person name="Goeker M."/>
        </authorList>
    </citation>
    <scope>NUCLEOTIDE SEQUENCE [LARGE SCALE GENOMIC DNA]</scope>
    <source>
        <strain evidence="2 3">DSM 26433</strain>
    </source>
</reference>
<dbReference type="Gene3D" id="3.40.190.10">
    <property type="entry name" value="Periplasmic binding protein-like II"/>
    <property type="match status" value="2"/>
</dbReference>
<evidence type="ECO:0008006" key="4">
    <source>
        <dbReference type="Google" id="ProtNLM"/>
    </source>
</evidence>
<dbReference type="InterPro" id="IPR011852">
    <property type="entry name" value="TRAP_TAXI"/>
</dbReference>